<evidence type="ECO:0000259" key="5">
    <source>
        <dbReference type="Pfam" id="PF13178"/>
    </source>
</evidence>
<dbReference type="InterPro" id="IPR000048">
    <property type="entry name" value="IQ_motif_EF-hand-BS"/>
</dbReference>
<proteinExistence type="inferred from homology"/>
<comment type="subunit">
    <text evidence="3">Binds to multiple calmodulin (CaM) in the presence of Ca(2+) and CaM-like proteins.</text>
</comment>
<feature type="compositionally biased region" description="Polar residues" evidence="4">
    <location>
        <begin position="479"/>
        <end position="489"/>
    </location>
</feature>
<feature type="compositionally biased region" description="Basic and acidic residues" evidence="4">
    <location>
        <begin position="251"/>
        <end position="270"/>
    </location>
</feature>
<reference evidence="6" key="1">
    <citation type="submission" date="2015-07" db="EMBL/GenBank/DDBJ databases">
        <title>Transcriptome Assembly of Anthurium amnicola.</title>
        <authorList>
            <person name="Suzuki J."/>
        </authorList>
    </citation>
    <scope>NUCLEOTIDE SEQUENCE</scope>
</reference>
<feature type="region of interest" description="Disordered" evidence="4">
    <location>
        <begin position="479"/>
        <end position="510"/>
    </location>
</feature>
<dbReference type="Pfam" id="PF13178">
    <property type="entry name" value="DUF4005"/>
    <property type="match status" value="1"/>
</dbReference>
<comment type="similarity">
    <text evidence="2">Belongs to the IQD family.</text>
</comment>
<keyword evidence="1" id="KW-0112">Calmodulin-binding</keyword>
<evidence type="ECO:0000256" key="1">
    <source>
        <dbReference type="ARBA" id="ARBA00022860"/>
    </source>
</evidence>
<organism evidence="6">
    <name type="scientific">Anthurium amnicola</name>
    <dbReference type="NCBI Taxonomy" id="1678845"/>
    <lineage>
        <taxon>Eukaryota</taxon>
        <taxon>Viridiplantae</taxon>
        <taxon>Streptophyta</taxon>
        <taxon>Embryophyta</taxon>
        <taxon>Tracheophyta</taxon>
        <taxon>Spermatophyta</taxon>
        <taxon>Magnoliopsida</taxon>
        <taxon>Liliopsida</taxon>
        <taxon>Araceae</taxon>
        <taxon>Pothoideae</taxon>
        <taxon>Potheae</taxon>
        <taxon>Anthurium</taxon>
    </lineage>
</organism>
<feature type="domain" description="DUF4005" evidence="5">
    <location>
        <begin position="492"/>
        <end position="582"/>
    </location>
</feature>
<dbReference type="EMBL" id="GDJX01012587">
    <property type="protein sequence ID" value="JAT55349.1"/>
    <property type="molecule type" value="Transcribed_RNA"/>
</dbReference>
<dbReference type="SMART" id="SM00015">
    <property type="entry name" value="IQ"/>
    <property type="match status" value="2"/>
</dbReference>
<dbReference type="InterPro" id="IPR025064">
    <property type="entry name" value="DUF4005"/>
</dbReference>
<feature type="compositionally biased region" description="Polar residues" evidence="4">
    <location>
        <begin position="553"/>
        <end position="572"/>
    </location>
</feature>
<feature type="compositionally biased region" description="Basic and acidic residues" evidence="4">
    <location>
        <begin position="338"/>
        <end position="350"/>
    </location>
</feature>
<accession>A0A1D1YL24</accession>
<dbReference type="GO" id="GO:0005516">
    <property type="term" value="F:calmodulin binding"/>
    <property type="evidence" value="ECO:0007669"/>
    <property type="project" value="UniProtKB-KW"/>
</dbReference>
<feature type="region of interest" description="Disordered" evidence="4">
    <location>
        <begin position="245"/>
        <end position="279"/>
    </location>
</feature>
<name>A0A1D1YL24_9ARAE</name>
<feature type="compositionally biased region" description="Basic and acidic residues" evidence="4">
    <location>
        <begin position="591"/>
        <end position="603"/>
    </location>
</feature>
<feature type="region of interest" description="Disordered" evidence="4">
    <location>
        <begin position="297"/>
        <end position="320"/>
    </location>
</feature>
<evidence type="ECO:0000313" key="6">
    <source>
        <dbReference type="EMBL" id="JAT55349.1"/>
    </source>
</evidence>
<evidence type="ECO:0000256" key="3">
    <source>
        <dbReference type="ARBA" id="ARBA00024378"/>
    </source>
</evidence>
<dbReference type="CDD" id="cd23767">
    <property type="entry name" value="IQCD"/>
    <property type="match status" value="1"/>
</dbReference>
<feature type="compositionally biased region" description="Polar residues" evidence="4">
    <location>
        <begin position="497"/>
        <end position="510"/>
    </location>
</feature>
<dbReference type="PANTHER" id="PTHR32295:SF281">
    <property type="entry name" value="PROTEIN IQ-DOMAIN 31"/>
    <property type="match status" value="1"/>
</dbReference>
<evidence type="ECO:0000256" key="4">
    <source>
        <dbReference type="SAM" id="MobiDB-lite"/>
    </source>
</evidence>
<protein>
    <submittedName>
        <fullName evidence="6">Protein IQ-DOMAIN 31</fullName>
    </submittedName>
</protein>
<dbReference type="AlphaFoldDB" id="A0A1D1YL24"/>
<sequence length="603" mass="67344">MGKSPGKWIKTLLFGKKSVKSRTFKGRSSKSANSNDWRGCEGPALALGSPVISKPVPVNADQIGTNMELETEVTPSLPCGDLILPEHEDPEERGTTVFNVPNEPERAREEQAAIKTQAAFRGYLARRAFRALKGIIRLQAVVRGHLVRRQAVVTLHCMWGIVKFQALVHGKRVRHDLGFEDVKHAGPFAMNLSSLKEKADVNAFVRKLLSLSTIAKPLEVQFCREELNSVWSWLERWSTSRFWKPPPQQKKIVDSKPQRRHYATETESGRPKRSVRRNFGMSTETGSNIMIATESEKPRRNIRKVSSHPADTVQESPQSELEKVKRNLRKVTSSMGESSDRVQVETEKPNHSLRKISNSTLDALDQGAEISAEEVKKDVTNLILDTTQCVETILKNSVGEREAIDSPVDIFDEDAVDFVEKIKKDVKLAPDTSQNVEISSIPVVTDGQMDVVDHTAFGLHPPQNCWKDESNDLVNGELNSEEQVPQDNQKASKRRASFSTKSEYTENGSQNATVLPSYMAITKSAKAKVRGQNSPRFGSDGTDRNAFPRRHSLPSSTTGRLTSLSPRTQRLVPTSCKGGIRSERSLLSSRDGSEKPIHVEWRR</sequence>
<feature type="region of interest" description="Disordered" evidence="4">
    <location>
        <begin position="331"/>
        <end position="350"/>
    </location>
</feature>
<dbReference type="PROSITE" id="PS50096">
    <property type="entry name" value="IQ"/>
    <property type="match status" value="2"/>
</dbReference>
<evidence type="ECO:0000256" key="2">
    <source>
        <dbReference type="ARBA" id="ARBA00024341"/>
    </source>
</evidence>
<dbReference type="Pfam" id="PF00612">
    <property type="entry name" value="IQ"/>
    <property type="match status" value="2"/>
</dbReference>
<gene>
    <name evidence="6" type="primary">IQD31_25</name>
    <name evidence="6" type="ORF">g.52813</name>
</gene>
<feature type="region of interest" description="Disordered" evidence="4">
    <location>
        <begin position="525"/>
        <end position="603"/>
    </location>
</feature>
<dbReference type="PANTHER" id="PTHR32295">
    <property type="entry name" value="IQ-DOMAIN 5-RELATED"/>
    <property type="match status" value="1"/>
</dbReference>